<proteinExistence type="predicted"/>
<feature type="transmembrane region" description="Helical" evidence="1">
    <location>
        <begin position="245"/>
        <end position="266"/>
    </location>
</feature>
<name>A0A4R2J5B6_9PSEU</name>
<keyword evidence="1" id="KW-1133">Transmembrane helix</keyword>
<dbReference type="OrthoDB" id="4123219at2"/>
<protein>
    <recommendedName>
        <fullName evidence="4">MFS transporter</fullName>
    </recommendedName>
</protein>
<organism evidence="2 3">
    <name type="scientific">Actinocrispum wychmicini</name>
    <dbReference type="NCBI Taxonomy" id="1213861"/>
    <lineage>
        <taxon>Bacteria</taxon>
        <taxon>Bacillati</taxon>
        <taxon>Actinomycetota</taxon>
        <taxon>Actinomycetes</taxon>
        <taxon>Pseudonocardiales</taxon>
        <taxon>Pseudonocardiaceae</taxon>
        <taxon>Actinocrispum</taxon>
    </lineage>
</organism>
<evidence type="ECO:0008006" key="4">
    <source>
        <dbReference type="Google" id="ProtNLM"/>
    </source>
</evidence>
<dbReference type="InterPro" id="IPR036259">
    <property type="entry name" value="MFS_trans_sf"/>
</dbReference>
<feature type="transmembrane region" description="Helical" evidence="1">
    <location>
        <begin position="130"/>
        <end position="153"/>
    </location>
</feature>
<feature type="transmembrane region" description="Helical" evidence="1">
    <location>
        <begin position="342"/>
        <end position="363"/>
    </location>
</feature>
<dbReference type="SUPFAM" id="SSF103473">
    <property type="entry name" value="MFS general substrate transporter"/>
    <property type="match status" value="1"/>
</dbReference>
<dbReference type="AlphaFoldDB" id="A0A4R2J5B6"/>
<sequence length="405" mass="43574">MFKNLAAILVGSLGSIIMWLLVVPYLDTLDSSDGLVGFLGLERQFFGLLGTVAVGVWVDRGRVTGKFALLQGAQLALGLVLLVALLLSPRLPAEFILVWAGLRCILFGACAVLSFRMLSDLTGSRSRGAVYSMVTSAQGAMVFASVICVLVPLWSRQPFTVTVVIDCVSSALLTGFLLRRDRGGERESGSLAFRWRELGRSMRTAIQVYWIPQLRPWNWIQLCFLASLSGMMVYAHAIAVAQRHIPSAIAFASAWFFYGLAFWVTAPLLRDPGGARRWAVRSAVLLVACGVLAGLVGRSDVDVHAALYVVLAFVNAYWIHYSNVQIAERAPAETLGQVRASMLVYLGLVFGVGEQVIGLGLATGGGMSVVGWTRALGGLILLLGVLWVGKRSSLKDQFVPAGAPG</sequence>
<feature type="transmembrane region" description="Helical" evidence="1">
    <location>
        <begin position="67"/>
        <end position="89"/>
    </location>
</feature>
<dbReference type="Gene3D" id="1.20.1250.20">
    <property type="entry name" value="MFS general substrate transporter like domains"/>
    <property type="match status" value="1"/>
</dbReference>
<feature type="transmembrane region" description="Helical" evidence="1">
    <location>
        <begin position="219"/>
        <end position="239"/>
    </location>
</feature>
<feature type="transmembrane region" description="Helical" evidence="1">
    <location>
        <begin position="278"/>
        <end position="297"/>
    </location>
</feature>
<feature type="transmembrane region" description="Helical" evidence="1">
    <location>
        <begin position="38"/>
        <end position="58"/>
    </location>
</feature>
<feature type="transmembrane region" description="Helical" evidence="1">
    <location>
        <begin position="369"/>
        <end position="388"/>
    </location>
</feature>
<gene>
    <name evidence="2" type="ORF">EV192_10921</name>
</gene>
<feature type="transmembrane region" description="Helical" evidence="1">
    <location>
        <begin position="159"/>
        <end position="178"/>
    </location>
</feature>
<feature type="transmembrane region" description="Helical" evidence="1">
    <location>
        <begin position="7"/>
        <end position="26"/>
    </location>
</feature>
<feature type="transmembrane region" description="Helical" evidence="1">
    <location>
        <begin position="303"/>
        <end position="321"/>
    </location>
</feature>
<keyword evidence="1" id="KW-0472">Membrane</keyword>
<evidence type="ECO:0000256" key="1">
    <source>
        <dbReference type="SAM" id="Phobius"/>
    </source>
</evidence>
<accession>A0A4R2J5B6</accession>
<keyword evidence="3" id="KW-1185">Reference proteome</keyword>
<keyword evidence="1" id="KW-0812">Transmembrane</keyword>
<feature type="transmembrane region" description="Helical" evidence="1">
    <location>
        <begin position="95"/>
        <end position="118"/>
    </location>
</feature>
<dbReference type="RefSeq" id="WP_132123050.1">
    <property type="nucleotide sequence ID" value="NZ_SLWS01000009.1"/>
</dbReference>
<dbReference type="Proteomes" id="UP000295680">
    <property type="component" value="Unassembled WGS sequence"/>
</dbReference>
<evidence type="ECO:0000313" key="3">
    <source>
        <dbReference type="Proteomes" id="UP000295680"/>
    </source>
</evidence>
<comment type="caution">
    <text evidence="2">The sequence shown here is derived from an EMBL/GenBank/DDBJ whole genome shotgun (WGS) entry which is preliminary data.</text>
</comment>
<dbReference type="EMBL" id="SLWS01000009">
    <property type="protein sequence ID" value="TCO54041.1"/>
    <property type="molecule type" value="Genomic_DNA"/>
</dbReference>
<evidence type="ECO:0000313" key="2">
    <source>
        <dbReference type="EMBL" id="TCO54041.1"/>
    </source>
</evidence>
<reference evidence="2 3" key="1">
    <citation type="submission" date="2019-03" db="EMBL/GenBank/DDBJ databases">
        <title>Genomic Encyclopedia of Type Strains, Phase IV (KMG-IV): sequencing the most valuable type-strain genomes for metagenomic binning, comparative biology and taxonomic classification.</title>
        <authorList>
            <person name="Goeker M."/>
        </authorList>
    </citation>
    <scope>NUCLEOTIDE SEQUENCE [LARGE SCALE GENOMIC DNA]</scope>
    <source>
        <strain evidence="2 3">DSM 45934</strain>
    </source>
</reference>